<evidence type="ECO:0000313" key="2">
    <source>
        <dbReference type="EMBL" id="UXU58127.1"/>
    </source>
</evidence>
<dbReference type="InterPro" id="IPR032710">
    <property type="entry name" value="NTF2-like_dom_sf"/>
</dbReference>
<accession>A0ABD7TYI6</accession>
<dbReference type="Proteomes" id="UP001065705">
    <property type="component" value="Chromosome"/>
</dbReference>
<dbReference type="EMBL" id="CP094809">
    <property type="protein sequence ID" value="UXU58127.1"/>
    <property type="molecule type" value="Genomic_DNA"/>
</dbReference>
<protein>
    <recommendedName>
        <fullName evidence="1">DUF4440 domain-containing protein</fullName>
    </recommendedName>
</protein>
<organism evidence="2 3">
    <name type="scientific">Staphylococcus agnetis</name>
    <dbReference type="NCBI Taxonomy" id="985762"/>
    <lineage>
        <taxon>Bacteria</taxon>
        <taxon>Bacillati</taxon>
        <taxon>Bacillota</taxon>
        <taxon>Bacilli</taxon>
        <taxon>Bacillales</taxon>
        <taxon>Staphylococcaceae</taxon>
        <taxon>Staphylococcus</taxon>
    </lineage>
</organism>
<evidence type="ECO:0000259" key="1">
    <source>
        <dbReference type="Pfam" id="PF14534"/>
    </source>
</evidence>
<gene>
    <name evidence="2" type="ORF">MUA95_04980</name>
</gene>
<dbReference type="RefSeq" id="WP_252561279.1">
    <property type="nucleotide sequence ID" value="NZ_CP094809.1"/>
</dbReference>
<dbReference type="InterPro" id="IPR027843">
    <property type="entry name" value="DUF4440"/>
</dbReference>
<dbReference type="SUPFAM" id="SSF54427">
    <property type="entry name" value="NTF2-like"/>
    <property type="match status" value="1"/>
</dbReference>
<sequence length="117" mass="13985">MIEYELFHLDADNRTSKNYLNILHQNFIEIGQSGQLFTKADLAEKDLDGNDYVILDFHEHQLSDKSFLCMYTLWNKTGYTQSRRCSIWVYEDERWQLLFHQGTSVNEENFKNTTNHL</sequence>
<dbReference type="Gene3D" id="3.10.450.50">
    <property type="match status" value="1"/>
</dbReference>
<name>A0ABD7TYI6_9STAP</name>
<dbReference type="AlphaFoldDB" id="A0ABD7TYI6"/>
<evidence type="ECO:0000313" key="3">
    <source>
        <dbReference type="Proteomes" id="UP001065705"/>
    </source>
</evidence>
<proteinExistence type="predicted"/>
<dbReference type="Pfam" id="PF14534">
    <property type="entry name" value="DUF4440"/>
    <property type="match status" value="1"/>
</dbReference>
<reference evidence="2" key="1">
    <citation type="submission" date="2022-03" db="EMBL/GenBank/DDBJ databases">
        <title>Comparative Genomics of East African Camel-Associated Staphylococcaceae spp.: Diversity and Inheritance of Traits Involved in Host-Pathogen Interactions.</title>
        <authorList>
            <person name="Akarsu H."/>
            <person name="Liljander A."/>
            <person name="Younan M."/>
            <person name="Brodard I."/>
            <person name="Glucks I."/>
            <person name="Labroussaa F."/>
            <person name="Overesch G."/>
            <person name="Kuhnert P."/>
            <person name="Perreten V."/>
            <person name="Drexler J.F."/>
            <person name="Corman V.M."/>
            <person name="Falquet L."/>
            <person name="Jores J."/>
        </authorList>
    </citation>
    <scope>NUCLEOTIDE SEQUENCE</scope>
    <source>
        <strain evidence="2">IVB6197</strain>
    </source>
</reference>
<feature type="domain" description="DUF4440" evidence="1">
    <location>
        <begin position="14"/>
        <end position="97"/>
    </location>
</feature>